<gene>
    <name evidence="3" type="primary">LOC123159743</name>
</gene>
<dbReference type="Gramene" id="TraesSYM7B03G04248190.1">
    <property type="protein sequence ID" value="TraesSYM7B03G04248190.1"/>
    <property type="gene ID" value="TraesSYM7B03G04248190"/>
</dbReference>
<feature type="domain" description="At1g61320/AtMIF1 LRR" evidence="2">
    <location>
        <begin position="169"/>
        <end position="432"/>
    </location>
</feature>
<dbReference type="Proteomes" id="UP000019116">
    <property type="component" value="Chromosome 7B"/>
</dbReference>
<dbReference type="InterPro" id="IPR044997">
    <property type="entry name" value="F-box_plant"/>
</dbReference>
<dbReference type="KEGG" id="taes:123159743"/>
<evidence type="ECO:0000313" key="3">
    <source>
        <dbReference type="EnsemblPlants" id="TraesCS7B02G324700.1"/>
    </source>
</evidence>
<dbReference type="Gramene" id="TraesCS7B02G324700.1">
    <property type="protein sequence ID" value="TraesCS7B02G324700.1"/>
    <property type="gene ID" value="TraesCS7B02G324700"/>
</dbReference>
<dbReference type="Gramene" id="TraesJUL7B03G04238190.1">
    <property type="protein sequence ID" value="TraesJUL7B03G04238190.1"/>
    <property type="gene ID" value="TraesJUL7B03G04238190"/>
</dbReference>
<dbReference type="OrthoDB" id="665709at2759"/>
<dbReference type="SUPFAM" id="SSF81383">
    <property type="entry name" value="F-box domain"/>
    <property type="match status" value="1"/>
</dbReference>
<dbReference type="Gramene" id="TraesCLE_scaffold_002459_01G000400.1">
    <property type="protein sequence ID" value="TraesCLE_scaffold_002459_01G000400.1"/>
    <property type="gene ID" value="TraesCLE_scaffold_002459_01G000400"/>
</dbReference>
<dbReference type="Gramene" id="TraesNOR7B03G04245470.1">
    <property type="protein sequence ID" value="TraesNOR7B03G04245470.1"/>
    <property type="gene ID" value="TraesNOR7B03G04245470"/>
</dbReference>
<dbReference type="Gramene" id="TraesSTA7B03G04195250.1">
    <property type="protein sequence ID" value="TraesSTA7B03G04195250.1"/>
    <property type="gene ID" value="TraesSTA7B03G04195250"/>
</dbReference>
<dbReference type="Pfam" id="PF23622">
    <property type="entry name" value="LRR_At1g61320_AtMIF1"/>
    <property type="match status" value="1"/>
</dbReference>
<organism evidence="3">
    <name type="scientific">Triticum aestivum</name>
    <name type="common">Wheat</name>
    <dbReference type="NCBI Taxonomy" id="4565"/>
    <lineage>
        <taxon>Eukaryota</taxon>
        <taxon>Viridiplantae</taxon>
        <taxon>Streptophyta</taxon>
        <taxon>Embryophyta</taxon>
        <taxon>Tracheophyta</taxon>
        <taxon>Spermatophyta</taxon>
        <taxon>Magnoliopsida</taxon>
        <taxon>Liliopsida</taxon>
        <taxon>Poales</taxon>
        <taxon>Poaceae</taxon>
        <taxon>BOP clade</taxon>
        <taxon>Pooideae</taxon>
        <taxon>Triticodae</taxon>
        <taxon>Triticeae</taxon>
        <taxon>Triticinae</taxon>
        <taxon>Triticum</taxon>
    </lineage>
</organism>
<feature type="region of interest" description="Disordered" evidence="1">
    <location>
        <begin position="444"/>
        <end position="463"/>
    </location>
</feature>
<dbReference type="PANTHER" id="PTHR32153">
    <property type="entry name" value="OJ000223_09.16 PROTEIN"/>
    <property type="match status" value="1"/>
</dbReference>
<evidence type="ECO:0000313" key="4">
    <source>
        <dbReference type="Proteomes" id="UP000019116"/>
    </source>
</evidence>
<protein>
    <recommendedName>
        <fullName evidence="2">At1g61320/AtMIF1 LRR domain-containing protein</fullName>
    </recommendedName>
</protein>
<dbReference type="Gramene" id="TraesRN7B0100878700.1">
    <property type="protein sequence ID" value="TraesRN7B0100878700.1"/>
    <property type="gene ID" value="TraesRN7B0100878700"/>
</dbReference>
<evidence type="ECO:0000259" key="2">
    <source>
        <dbReference type="Pfam" id="PF23622"/>
    </source>
</evidence>
<dbReference type="Gramene" id="TraesWEE_scaffold_057710_01G000200.1">
    <property type="protein sequence ID" value="TraesWEE_scaffold_057710_01G000200.1"/>
    <property type="gene ID" value="TraesWEE_scaffold_057710_01G000200"/>
</dbReference>
<dbReference type="Gene3D" id="3.80.10.10">
    <property type="entry name" value="Ribonuclease Inhibitor"/>
    <property type="match status" value="1"/>
</dbReference>
<dbReference type="Gramene" id="TraesARI7B03G04092630.1">
    <property type="protein sequence ID" value="TraesARI7B03G04092630.1"/>
    <property type="gene ID" value="TraesARI7B03G04092630"/>
</dbReference>
<sequence>MGPPPLKLNVGRDGDRIGALHDDLLLGILERLDLRDAVRAGALSARWQHLPYRLSRLHLNAGHFHRATLFEGMDAFEDAACRLLSVCPSPAAGKSPRVIETLALTFCVSAPHLSSIGRAVEDVVSRGHTKCFQFDICSRCRDGTRRTTQLLTELGKQFMSFSSAHPVAFGWLTFLTLQDLAFGDSDVADLIRGCDKLKDLKLRSCRLVDRHSALKIETPHAGLENLWFTRFRCALIELISVPKLRTFWCWSRKNPLVRFGYVPELYKVELGSQAKASQVPFALSECFSRSATNLSKLYLNYGCQMNWIKPEHPKELTSIFNNLNSLALYNIFSECDLSWTLFILEVAPALQKFRLSRTQHPFVKVSKDNAEKTNIVWEPSKGLKHLNLKLFIMFGFEDEDKVTNYIRLVMEHAVGLKRIELHGRSPCNGCDAIDLESRRRRSQADEASRHRIKEQLTHGSSSSVEIVIC</sequence>
<dbReference type="Gramene" id="TraesROB_scaffold_036807_01G000300.1">
    <property type="protein sequence ID" value="TraesROB_scaffold_036807_01G000300.1"/>
    <property type="gene ID" value="TraesROB_scaffold_036807_01G000300"/>
</dbReference>
<dbReference type="InterPro" id="IPR036047">
    <property type="entry name" value="F-box-like_dom_sf"/>
</dbReference>
<reference evidence="3" key="1">
    <citation type="submission" date="2018-08" db="EMBL/GenBank/DDBJ databases">
        <authorList>
            <person name="Rossello M."/>
        </authorList>
    </citation>
    <scope>NUCLEOTIDE SEQUENCE [LARGE SCALE GENOMIC DNA]</scope>
    <source>
        <strain evidence="3">cv. Chinese Spring</strain>
    </source>
</reference>
<feature type="compositionally biased region" description="Basic and acidic residues" evidence="1">
    <location>
        <begin position="444"/>
        <end position="456"/>
    </location>
</feature>
<dbReference type="Gramene" id="TraesCAD_scaffold_017443_01G000400.1">
    <property type="protein sequence ID" value="TraesCAD_scaffold_017443_01G000400.1"/>
    <property type="gene ID" value="TraesCAD_scaffold_017443_01G000400"/>
</dbReference>
<dbReference type="PaxDb" id="4565-Traes_7BL_C49657F38.1"/>
<dbReference type="Gramene" id="TraesMAC7B03G04193260.1">
    <property type="protein sequence ID" value="TraesMAC7B03G04193260.1"/>
    <property type="gene ID" value="TraesMAC7B03G04193260"/>
</dbReference>
<dbReference type="Gramene" id="TraesCS7B03G0868800.1">
    <property type="protein sequence ID" value="TraesCS7B03G0868800.1.CDS"/>
    <property type="gene ID" value="TraesCS7B03G0868800"/>
</dbReference>
<dbReference type="RefSeq" id="XP_044433496.1">
    <property type="nucleotide sequence ID" value="XM_044577561.1"/>
</dbReference>
<dbReference type="STRING" id="4565.A0A3B6SHN8"/>
<dbReference type="EnsemblPlants" id="TraesCS7B02G324700.1">
    <property type="protein sequence ID" value="TraesCS7B02G324700.1"/>
    <property type="gene ID" value="TraesCS7B02G324700"/>
</dbReference>
<dbReference type="Gramene" id="TraesLDM7B03G04202460.1">
    <property type="protein sequence ID" value="TraesLDM7B03G04202460.1"/>
    <property type="gene ID" value="TraesLDM7B03G04202460"/>
</dbReference>
<dbReference type="AlphaFoldDB" id="A0A3B6SHN8"/>
<reference evidence="3" key="2">
    <citation type="submission" date="2018-10" db="UniProtKB">
        <authorList>
            <consortium name="EnsemblPlants"/>
        </authorList>
    </citation>
    <scope>IDENTIFICATION</scope>
</reference>
<dbReference type="InterPro" id="IPR055357">
    <property type="entry name" value="LRR_At1g61320_AtMIF1"/>
</dbReference>
<name>A0A3B6SHN8_WHEAT</name>
<dbReference type="Gramene" id="TraesPARA_EIv1.0_2452620.1">
    <property type="protein sequence ID" value="TraesPARA_EIv1.0_2452620.1.CDS"/>
    <property type="gene ID" value="TraesPARA_EIv1.0_2452620"/>
</dbReference>
<accession>A0A3B6SHN8</accession>
<proteinExistence type="predicted"/>
<dbReference type="InterPro" id="IPR032675">
    <property type="entry name" value="LRR_dom_sf"/>
</dbReference>
<keyword evidence="4" id="KW-1185">Reference proteome</keyword>
<dbReference type="SUPFAM" id="SSF52047">
    <property type="entry name" value="RNI-like"/>
    <property type="match status" value="1"/>
</dbReference>
<evidence type="ECO:0000256" key="1">
    <source>
        <dbReference type="SAM" id="MobiDB-lite"/>
    </source>
</evidence>
<dbReference type="GeneID" id="123159743"/>
<dbReference type="Gramene" id="TraesJAG7B03G04181510.1">
    <property type="protein sequence ID" value="TraesJAG7B03G04181510.1"/>
    <property type="gene ID" value="TraesJAG7B03G04181510"/>
</dbReference>
<dbReference type="Gramene" id="TraesLAC7B03G04143970.1">
    <property type="protein sequence ID" value="TraesLAC7B03G04143970.1"/>
    <property type="gene ID" value="TraesLAC7B03G04143970"/>
</dbReference>